<reference evidence="2" key="1">
    <citation type="submission" date="2023-04" db="EMBL/GenBank/DDBJ databases">
        <title>Sphingomonas sp. MAHUQ-71 isolated from rice field.</title>
        <authorList>
            <person name="Huq M.A."/>
        </authorList>
    </citation>
    <scope>NUCLEOTIDE SEQUENCE</scope>
    <source>
        <strain evidence="2">MAHUQ-71</strain>
    </source>
</reference>
<evidence type="ECO:0000313" key="3">
    <source>
        <dbReference type="Proteomes" id="UP001160625"/>
    </source>
</evidence>
<comment type="caution">
    <text evidence="2">The sequence shown here is derived from an EMBL/GenBank/DDBJ whole genome shotgun (WGS) entry which is preliminary data.</text>
</comment>
<evidence type="ECO:0008006" key="4">
    <source>
        <dbReference type="Google" id="ProtNLM"/>
    </source>
</evidence>
<proteinExistence type="predicted"/>
<dbReference type="RefSeq" id="WP_281046094.1">
    <property type="nucleotide sequence ID" value="NZ_JARYGZ010000004.1"/>
</dbReference>
<keyword evidence="3" id="KW-1185">Reference proteome</keyword>
<dbReference type="EMBL" id="JARYGZ010000004">
    <property type="protein sequence ID" value="MDH7640741.1"/>
    <property type="molecule type" value="Genomic_DNA"/>
</dbReference>
<organism evidence="2 3">
    <name type="scientific">Sphingomonas oryzagri</name>
    <dbReference type="NCBI Taxonomy" id="3042314"/>
    <lineage>
        <taxon>Bacteria</taxon>
        <taxon>Pseudomonadati</taxon>
        <taxon>Pseudomonadota</taxon>
        <taxon>Alphaproteobacteria</taxon>
        <taxon>Sphingomonadales</taxon>
        <taxon>Sphingomonadaceae</taxon>
        <taxon>Sphingomonas</taxon>
    </lineage>
</organism>
<protein>
    <recommendedName>
        <fullName evidence="4">Lipoprotein</fullName>
    </recommendedName>
</protein>
<evidence type="ECO:0000256" key="1">
    <source>
        <dbReference type="SAM" id="MobiDB-lite"/>
    </source>
</evidence>
<dbReference type="Proteomes" id="UP001160625">
    <property type="component" value="Unassembled WGS sequence"/>
</dbReference>
<gene>
    <name evidence="2" type="ORF">QGN17_18555</name>
</gene>
<sequence length="242" mass="24711">MPFRDRRGDAAAVGAASIGYGKAMMTGRSTMRFTLAALSALALLSACDKPKPAANSLDAMDEQLVNGAVVADTPANKALAADIRVDPAKAGSKHQPGDRAGTVTMAQAAQRQKDGQSALPTASEDGGAESGGCLGGLQYSNGWAAKLPGELPMHPSARLQEAAGHDGGCQARVVSFTVPGDRGQVMGWYTAKAQAAGYSTGRDDKNGDWNLAGDKGAQSFYIIVGPAANGATPVDYIWTNGG</sequence>
<evidence type="ECO:0000313" key="2">
    <source>
        <dbReference type="EMBL" id="MDH7640741.1"/>
    </source>
</evidence>
<feature type="region of interest" description="Disordered" evidence="1">
    <location>
        <begin position="86"/>
        <end position="130"/>
    </location>
</feature>
<accession>A0ABT6N6M4</accession>
<name>A0ABT6N6M4_9SPHN</name>